<dbReference type="PANTHER" id="PTHR33219">
    <property type="entry name" value="YLMG HOMOLOG PROTEIN 2, CHLOROPLASTIC"/>
    <property type="match status" value="1"/>
</dbReference>
<dbReference type="GO" id="GO:0010020">
    <property type="term" value="P:chloroplast fission"/>
    <property type="evidence" value="ECO:0007669"/>
    <property type="project" value="TreeGrafter"/>
</dbReference>
<evidence type="ECO:0000313" key="2">
    <source>
        <dbReference type="EMBL" id="WOG84934.1"/>
    </source>
</evidence>
<feature type="region of interest" description="Disordered" evidence="1">
    <location>
        <begin position="72"/>
        <end position="107"/>
    </location>
</feature>
<feature type="compositionally biased region" description="Polar residues" evidence="1">
    <location>
        <begin position="96"/>
        <end position="107"/>
    </location>
</feature>
<dbReference type="GO" id="GO:0009507">
    <property type="term" value="C:chloroplast"/>
    <property type="evidence" value="ECO:0007669"/>
    <property type="project" value="TreeGrafter"/>
</dbReference>
<reference evidence="2" key="2">
    <citation type="submission" date="2022-03" db="EMBL/GenBank/DDBJ databases">
        <title>Draft title - Genomic analysis of global carrot germplasm unveils the trajectory of domestication and the origin of high carotenoid orange carrot.</title>
        <authorList>
            <person name="Iorizzo M."/>
            <person name="Ellison S."/>
            <person name="Senalik D."/>
            <person name="Macko-Podgorni A."/>
            <person name="Grzebelus D."/>
            <person name="Bostan H."/>
            <person name="Rolling W."/>
            <person name="Curaba J."/>
            <person name="Simon P."/>
        </authorList>
    </citation>
    <scope>NUCLEOTIDE SEQUENCE</scope>
    <source>
        <tissue evidence="2">Leaf</tissue>
    </source>
</reference>
<name>A0A166IKH3_DAUCS</name>
<dbReference type="Proteomes" id="UP000077755">
    <property type="component" value="Chromosome 1"/>
</dbReference>
<organism evidence="2 3">
    <name type="scientific">Daucus carota subsp. sativus</name>
    <name type="common">Carrot</name>
    <dbReference type="NCBI Taxonomy" id="79200"/>
    <lineage>
        <taxon>Eukaryota</taxon>
        <taxon>Viridiplantae</taxon>
        <taxon>Streptophyta</taxon>
        <taxon>Embryophyta</taxon>
        <taxon>Tracheophyta</taxon>
        <taxon>Spermatophyta</taxon>
        <taxon>Magnoliopsida</taxon>
        <taxon>eudicotyledons</taxon>
        <taxon>Gunneridae</taxon>
        <taxon>Pentapetalae</taxon>
        <taxon>asterids</taxon>
        <taxon>campanulids</taxon>
        <taxon>Apiales</taxon>
        <taxon>Apiaceae</taxon>
        <taxon>Apioideae</taxon>
        <taxon>Scandiceae</taxon>
        <taxon>Daucinae</taxon>
        <taxon>Daucus</taxon>
        <taxon>Daucus sect. Daucus</taxon>
    </lineage>
</organism>
<accession>A0A166IKH3</accession>
<proteinExistence type="predicted"/>
<dbReference type="Pfam" id="PF02325">
    <property type="entry name" value="CCB3_YggT"/>
    <property type="match status" value="1"/>
</dbReference>
<protein>
    <submittedName>
        <fullName evidence="2">Uncharacterized protein</fullName>
    </submittedName>
</protein>
<dbReference type="Gramene" id="KZN11222">
    <property type="protein sequence ID" value="KZN11222"/>
    <property type="gene ID" value="DCAR_003878"/>
</dbReference>
<keyword evidence="3" id="KW-1185">Reference proteome</keyword>
<evidence type="ECO:0000313" key="3">
    <source>
        <dbReference type="Proteomes" id="UP000077755"/>
    </source>
</evidence>
<evidence type="ECO:0000256" key="1">
    <source>
        <dbReference type="SAM" id="MobiDB-lite"/>
    </source>
</evidence>
<dbReference type="InterPro" id="IPR003425">
    <property type="entry name" value="CCB3/YggT"/>
</dbReference>
<gene>
    <name evidence="2" type="ORF">DCAR_0104120</name>
</gene>
<dbReference type="AlphaFoldDB" id="A0A166IKH3"/>
<dbReference type="GO" id="GO:0016020">
    <property type="term" value="C:membrane"/>
    <property type="evidence" value="ECO:0007669"/>
    <property type="project" value="InterPro"/>
</dbReference>
<dbReference type="EMBL" id="CP093343">
    <property type="protein sequence ID" value="WOG84934.1"/>
    <property type="molecule type" value="Genomic_DNA"/>
</dbReference>
<feature type="compositionally biased region" description="Low complexity" evidence="1">
    <location>
        <begin position="72"/>
        <end position="81"/>
    </location>
</feature>
<dbReference type="PANTHER" id="PTHR33219:SF10">
    <property type="entry name" value="OS07G0185300 PROTEIN"/>
    <property type="match status" value="1"/>
</dbReference>
<sequence>MALASQTLILRNPTFASPNISSLAVTTGIAFTLFSSRISRRRNDNYFSPKPNFYKPHNLTYKNPSKPYTLSCSSNINSSTSPLTEPTRPSPEDQTRQNPSESTRQVFTESTRTVSTLVATVILLSKLLGHAIAKRMQGVCKIPSPNQLLSFQENMINTTSPLFFAAVRIHRQQLQTPWTIMASGLARCLEVYMALLGIRVTLSFFPNVEWNRQPYSGLRDLCDPFILLFQNIIPPLFNVDMSVTVAFTVLSVLVEILTPRLF</sequence>
<reference evidence="2" key="1">
    <citation type="journal article" date="2016" name="Nat. Genet.">
        <title>A high-quality carrot genome assembly provides new insights into carotenoid accumulation and asterid genome evolution.</title>
        <authorList>
            <person name="Iorizzo M."/>
            <person name="Ellison S."/>
            <person name="Senalik D."/>
            <person name="Zeng P."/>
            <person name="Satapoomin P."/>
            <person name="Huang J."/>
            <person name="Bowman M."/>
            <person name="Iovene M."/>
            <person name="Sanseverino W."/>
            <person name="Cavagnaro P."/>
            <person name="Yildiz M."/>
            <person name="Macko-Podgorni A."/>
            <person name="Moranska E."/>
            <person name="Grzebelus E."/>
            <person name="Grzebelus D."/>
            <person name="Ashrafi H."/>
            <person name="Zheng Z."/>
            <person name="Cheng S."/>
            <person name="Spooner D."/>
            <person name="Van Deynze A."/>
            <person name="Simon P."/>
        </authorList>
    </citation>
    <scope>NUCLEOTIDE SEQUENCE</scope>
    <source>
        <tissue evidence="2">Leaf</tissue>
    </source>
</reference>
<dbReference type="OMA" id="PWTIMAS"/>